<reference evidence="5" key="1">
    <citation type="submission" date="2018-01" db="EMBL/GenBank/DDBJ databases">
        <title>Genome sequnecing of Lactobacillus formosensis KACC 18721.</title>
        <authorList>
            <person name="Kim S.-J."/>
            <person name="Heo J."/>
        </authorList>
    </citation>
    <scope>NUCLEOTIDE SEQUENCE</scope>
    <source>
        <strain evidence="5">KACC 18721</strain>
    </source>
</reference>
<dbReference type="Gene3D" id="1.10.10.10">
    <property type="entry name" value="Winged helix-like DNA-binding domain superfamily/Winged helix DNA-binding domain"/>
    <property type="match status" value="1"/>
</dbReference>
<evidence type="ECO:0000256" key="4">
    <source>
        <dbReference type="ARBA" id="ARBA00023163"/>
    </source>
</evidence>
<dbReference type="InterPro" id="IPR005650">
    <property type="entry name" value="BlaI_family"/>
</dbReference>
<dbReference type="InterPro" id="IPR036390">
    <property type="entry name" value="WH_DNA-bd_sf"/>
</dbReference>
<dbReference type="Pfam" id="PF03965">
    <property type="entry name" value="Penicillinase_R"/>
    <property type="match status" value="1"/>
</dbReference>
<evidence type="ECO:0000256" key="3">
    <source>
        <dbReference type="ARBA" id="ARBA00023125"/>
    </source>
</evidence>
<protein>
    <submittedName>
        <fullName evidence="5">CopY/TcrY family copper transport repressor</fullName>
    </submittedName>
</protein>
<gene>
    <name evidence="5" type="ORF">C2R26_01030</name>
</gene>
<keyword evidence="4" id="KW-0804">Transcription</keyword>
<comment type="similarity">
    <text evidence="1">Belongs to the BlaI transcriptional regulatory family.</text>
</comment>
<dbReference type="PIRSF" id="PIRSF019455">
    <property type="entry name" value="CopR_AtkY"/>
    <property type="match status" value="1"/>
</dbReference>
<keyword evidence="2" id="KW-0805">Transcription regulation</keyword>
<sequence>MKEVESMSRAEWQVMRIIWTLGQATSKQVIEILERKTDWKSATIKTLIGRLQKKNFLQADETNRPYVYKPLISENAAIHESVTELFDNLCCMKKGMAIDDLINNSEISQSDIVKIMQTLNQKVKTAPETVNCNCLEADLNEE</sequence>
<dbReference type="GO" id="GO:0003677">
    <property type="term" value="F:DNA binding"/>
    <property type="evidence" value="ECO:0007669"/>
    <property type="project" value="UniProtKB-KW"/>
</dbReference>
<proteinExistence type="inferred from homology"/>
<name>A0A2P4R989_9LACO</name>
<keyword evidence="3" id="KW-0238">DNA-binding</keyword>
<dbReference type="SUPFAM" id="SSF46785">
    <property type="entry name" value="Winged helix' DNA-binding domain"/>
    <property type="match status" value="1"/>
</dbReference>
<dbReference type="InterPro" id="IPR014071">
    <property type="entry name" value="Cu_transp_CopY/TcrY"/>
</dbReference>
<organism evidence="5">
    <name type="scientific">Companilactobacillus formosensis</name>
    <dbReference type="NCBI Taxonomy" id="1617889"/>
    <lineage>
        <taxon>Bacteria</taxon>
        <taxon>Bacillati</taxon>
        <taxon>Bacillota</taxon>
        <taxon>Bacilli</taxon>
        <taxon>Lactobacillales</taxon>
        <taxon>Lactobacillaceae</taxon>
        <taxon>Companilactobacillus</taxon>
    </lineage>
</organism>
<accession>A0A2P4R989</accession>
<dbReference type="AlphaFoldDB" id="A0A2P4R989"/>
<evidence type="ECO:0000256" key="1">
    <source>
        <dbReference type="ARBA" id="ARBA00011046"/>
    </source>
</evidence>
<dbReference type="EMBL" id="PPWZ01000008">
    <property type="protein sequence ID" value="POH37829.1"/>
    <property type="molecule type" value="Genomic_DNA"/>
</dbReference>
<evidence type="ECO:0000313" key="5">
    <source>
        <dbReference type="EMBL" id="POH37829.1"/>
    </source>
</evidence>
<dbReference type="InterPro" id="IPR036388">
    <property type="entry name" value="WH-like_DNA-bd_sf"/>
</dbReference>
<comment type="caution">
    <text evidence="5">The sequence shown here is derived from an EMBL/GenBank/DDBJ whole genome shotgun (WGS) entry which is preliminary data.</text>
</comment>
<evidence type="ECO:0000256" key="2">
    <source>
        <dbReference type="ARBA" id="ARBA00023015"/>
    </source>
</evidence>
<dbReference type="GO" id="GO:0045892">
    <property type="term" value="P:negative regulation of DNA-templated transcription"/>
    <property type="evidence" value="ECO:0007669"/>
    <property type="project" value="InterPro"/>
</dbReference>
<dbReference type="NCBIfam" id="TIGR02698">
    <property type="entry name" value="CopY_TcrY"/>
    <property type="match status" value="1"/>
</dbReference>